<sequence length="676" mass="76694">MLCSPAEIERKRQEALQKLANRTSPKKLDTLHSSALSTSINKLSSPSSIKSRFQSPGFKKKPYEKTNFIPEPGTSTKDNISYIHKKVNTNFYGLDKKITTTMILLSSQKFSVKTSAYFPPVFDILKTIPSKNYDPKNRTWNFPIQDFDTVVSKLNTLGKQIILEPLPKFVVNCLKETSDTCEIDPTKIDELLYQTLLPFQIEGLHFGIQRGGRCLIADDMGLGKTFQALAIMNYYRNDWPLLIVTTASMKNVWEETILKYIPSISIMEIQYMITSKDYIGNSSVLIVSHDHMSRCCDKLLERGFGSVIIDESHNLKNHKAKVTQAAIKLCKRAKRVVLLSGTPALSRPNELYSQLALINEKFFGSFFQYAKRYCDLQQTHYGVDTSGKSNLHELEIILKKKFMIRRRKDDVLGTLPQKTQEVVKLDVNLNSLDATEKALIENLSRSFVNTAKARDKHAILLTFFAETGKIKIPSVCSYIQKILESKKKFLVFAHHLVMLDAIEEVLKLNDCKYIRIDGRTSGGQRKYFVDTFQIDENCKCALLSITAANAGITLTAGQLVVFAELHWNPSILSQAEARVHRIGQENAVLVQYLLADGTADDHIWPLLQEKQRILQEMGLTKESFTGVYEKYQDARQKADGSIMNYFKTISEDSENKLDDDSILDDGLDDILCNIEI</sequence>
<evidence type="ECO:0000259" key="6">
    <source>
        <dbReference type="PROSITE" id="PS51194"/>
    </source>
</evidence>
<protein>
    <recommendedName>
        <fullName evidence="10">SWI/SNF-related matrix-associated actin-dependent regulator of chromatin subfamily A-like protein 1</fullName>
    </recommendedName>
</protein>
<accession>A0A9N9QN19</accession>
<dbReference type="AlphaFoldDB" id="A0A9N9QN19"/>
<evidence type="ECO:0000256" key="1">
    <source>
        <dbReference type="ARBA" id="ARBA00004123"/>
    </source>
</evidence>
<dbReference type="InterPro" id="IPR014001">
    <property type="entry name" value="Helicase_ATP-bd"/>
</dbReference>
<dbReference type="GO" id="GO:0031297">
    <property type="term" value="P:replication fork processing"/>
    <property type="evidence" value="ECO:0007669"/>
    <property type="project" value="TreeGrafter"/>
</dbReference>
<dbReference type="InterPro" id="IPR049730">
    <property type="entry name" value="SNF2/RAD54-like_C"/>
</dbReference>
<evidence type="ECO:0000259" key="5">
    <source>
        <dbReference type="PROSITE" id="PS51192"/>
    </source>
</evidence>
<name>A0A9N9QN19_9CUCU</name>
<feature type="domain" description="Helicase ATP-binding" evidence="5">
    <location>
        <begin position="205"/>
        <end position="361"/>
    </location>
</feature>
<dbReference type="InterPro" id="IPR000330">
    <property type="entry name" value="SNF2_N"/>
</dbReference>
<dbReference type="Pfam" id="PF00271">
    <property type="entry name" value="Helicase_C"/>
    <property type="match status" value="1"/>
</dbReference>
<dbReference type="GO" id="GO:0043596">
    <property type="term" value="C:nuclear replication fork"/>
    <property type="evidence" value="ECO:0007669"/>
    <property type="project" value="TreeGrafter"/>
</dbReference>
<dbReference type="Gene3D" id="3.40.50.300">
    <property type="entry name" value="P-loop containing nucleotide triphosphate hydrolases"/>
    <property type="match status" value="1"/>
</dbReference>
<dbReference type="InterPro" id="IPR010003">
    <property type="entry name" value="HARP_dom"/>
</dbReference>
<dbReference type="PROSITE" id="PS51467">
    <property type="entry name" value="HARP"/>
    <property type="match status" value="1"/>
</dbReference>
<dbReference type="CDD" id="cd18793">
    <property type="entry name" value="SF2_C_SNF"/>
    <property type="match status" value="1"/>
</dbReference>
<keyword evidence="3" id="KW-0539">Nucleus</keyword>
<dbReference type="CDD" id="cd18010">
    <property type="entry name" value="DEXHc_HARP_SMARCAL1"/>
    <property type="match status" value="1"/>
</dbReference>
<evidence type="ECO:0008006" key="10">
    <source>
        <dbReference type="Google" id="ProtNLM"/>
    </source>
</evidence>
<comment type="similarity">
    <text evidence="4">Belongs to the SNF2/RAD54 helicase family. SMARCAL1 subfamily.</text>
</comment>
<dbReference type="GO" id="GO:0006281">
    <property type="term" value="P:DNA repair"/>
    <property type="evidence" value="ECO:0007669"/>
    <property type="project" value="TreeGrafter"/>
</dbReference>
<dbReference type="GO" id="GO:0005524">
    <property type="term" value="F:ATP binding"/>
    <property type="evidence" value="ECO:0007669"/>
    <property type="project" value="InterPro"/>
</dbReference>
<dbReference type="PANTHER" id="PTHR45766">
    <property type="entry name" value="DNA ANNEALING HELICASE AND ENDONUCLEASE ZRANB3 FAMILY MEMBER"/>
    <property type="match status" value="1"/>
</dbReference>
<keyword evidence="9" id="KW-1185">Reference proteome</keyword>
<keyword evidence="2" id="KW-0378">Hydrolase</keyword>
<dbReference type="Proteomes" id="UP001152799">
    <property type="component" value="Chromosome 3"/>
</dbReference>
<dbReference type="PANTHER" id="PTHR45766:SF6">
    <property type="entry name" value="SWI_SNF-RELATED MATRIX-ASSOCIATED ACTIN-DEPENDENT REGULATOR OF CHROMATIN SUBFAMILY A-LIKE PROTEIN 1"/>
    <property type="match status" value="1"/>
</dbReference>
<evidence type="ECO:0000256" key="4">
    <source>
        <dbReference type="PROSITE-ProRule" id="PRU00800"/>
    </source>
</evidence>
<dbReference type="SMART" id="SM00487">
    <property type="entry name" value="DEXDc"/>
    <property type="match status" value="1"/>
</dbReference>
<evidence type="ECO:0000256" key="3">
    <source>
        <dbReference type="ARBA" id="ARBA00023242"/>
    </source>
</evidence>
<dbReference type="InterPro" id="IPR027417">
    <property type="entry name" value="P-loop_NTPase"/>
</dbReference>
<dbReference type="PROSITE" id="PS51194">
    <property type="entry name" value="HELICASE_CTER"/>
    <property type="match status" value="1"/>
</dbReference>
<dbReference type="EMBL" id="OU892279">
    <property type="protein sequence ID" value="CAG9765867.1"/>
    <property type="molecule type" value="Genomic_DNA"/>
</dbReference>
<dbReference type="SUPFAM" id="SSF52540">
    <property type="entry name" value="P-loop containing nucleoside triphosphate hydrolases"/>
    <property type="match status" value="2"/>
</dbReference>
<dbReference type="OrthoDB" id="2801544at2759"/>
<dbReference type="PROSITE" id="PS51192">
    <property type="entry name" value="HELICASE_ATP_BIND_1"/>
    <property type="match status" value="1"/>
</dbReference>
<organism evidence="8 9">
    <name type="scientific">Ceutorhynchus assimilis</name>
    <name type="common">cabbage seed weevil</name>
    <dbReference type="NCBI Taxonomy" id="467358"/>
    <lineage>
        <taxon>Eukaryota</taxon>
        <taxon>Metazoa</taxon>
        <taxon>Ecdysozoa</taxon>
        <taxon>Arthropoda</taxon>
        <taxon>Hexapoda</taxon>
        <taxon>Insecta</taxon>
        <taxon>Pterygota</taxon>
        <taxon>Neoptera</taxon>
        <taxon>Endopterygota</taxon>
        <taxon>Coleoptera</taxon>
        <taxon>Polyphaga</taxon>
        <taxon>Cucujiformia</taxon>
        <taxon>Curculionidae</taxon>
        <taxon>Ceutorhynchinae</taxon>
        <taxon>Ceutorhynchus</taxon>
    </lineage>
</organism>
<dbReference type="InterPro" id="IPR001650">
    <property type="entry name" value="Helicase_C-like"/>
</dbReference>
<proteinExistence type="inferred from homology"/>
<evidence type="ECO:0000259" key="7">
    <source>
        <dbReference type="PROSITE" id="PS51467"/>
    </source>
</evidence>
<dbReference type="GO" id="GO:0016787">
    <property type="term" value="F:hydrolase activity"/>
    <property type="evidence" value="ECO:0007669"/>
    <property type="project" value="UniProtKB-KW"/>
</dbReference>
<comment type="subcellular location">
    <subcellularLocation>
        <location evidence="1">Nucleus</location>
    </subcellularLocation>
</comment>
<dbReference type="Pfam" id="PF00176">
    <property type="entry name" value="SNF2-rel_dom"/>
    <property type="match status" value="1"/>
</dbReference>
<dbReference type="Gene3D" id="3.40.50.10810">
    <property type="entry name" value="Tandem AAA-ATPase domain"/>
    <property type="match status" value="1"/>
</dbReference>
<dbReference type="Pfam" id="PF07443">
    <property type="entry name" value="HARP"/>
    <property type="match status" value="1"/>
</dbReference>
<evidence type="ECO:0000313" key="9">
    <source>
        <dbReference type="Proteomes" id="UP001152799"/>
    </source>
</evidence>
<reference evidence="8" key="1">
    <citation type="submission" date="2022-01" db="EMBL/GenBank/DDBJ databases">
        <authorList>
            <person name="King R."/>
        </authorList>
    </citation>
    <scope>NUCLEOTIDE SEQUENCE</scope>
</reference>
<feature type="domain" description="HARP" evidence="7">
    <location>
        <begin position="90"/>
        <end position="167"/>
    </location>
</feature>
<evidence type="ECO:0000256" key="2">
    <source>
        <dbReference type="ARBA" id="ARBA00022801"/>
    </source>
</evidence>
<gene>
    <name evidence="8" type="ORF">CEUTPL_LOCUS6467</name>
</gene>
<evidence type="ECO:0000313" key="8">
    <source>
        <dbReference type="EMBL" id="CAG9765867.1"/>
    </source>
</evidence>
<feature type="domain" description="Helicase C-terminal" evidence="6">
    <location>
        <begin position="478"/>
        <end position="632"/>
    </location>
</feature>
<dbReference type="SMART" id="SM00490">
    <property type="entry name" value="HELICc"/>
    <property type="match status" value="1"/>
</dbReference>
<dbReference type="InterPro" id="IPR038718">
    <property type="entry name" value="SNF2-like_sf"/>
</dbReference>